<keyword evidence="9" id="KW-1185">Reference proteome</keyword>
<dbReference type="Gene3D" id="3.10.50.40">
    <property type="match status" value="1"/>
</dbReference>
<comment type="catalytic activity">
    <reaction evidence="1 5 6">
        <text>[protein]-peptidylproline (omega=180) = [protein]-peptidylproline (omega=0)</text>
        <dbReference type="Rhea" id="RHEA:16237"/>
        <dbReference type="Rhea" id="RHEA-COMP:10747"/>
        <dbReference type="Rhea" id="RHEA-COMP:10748"/>
        <dbReference type="ChEBI" id="CHEBI:83833"/>
        <dbReference type="ChEBI" id="CHEBI:83834"/>
        <dbReference type="EC" id="5.2.1.8"/>
    </reaction>
</comment>
<organism evidence="8 9">
    <name type="scientific">Niastella caeni</name>
    <dbReference type="NCBI Taxonomy" id="2569763"/>
    <lineage>
        <taxon>Bacteria</taxon>
        <taxon>Pseudomonadati</taxon>
        <taxon>Bacteroidota</taxon>
        <taxon>Chitinophagia</taxon>
        <taxon>Chitinophagales</taxon>
        <taxon>Chitinophagaceae</taxon>
        <taxon>Niastella</taxon>
    </lineage>
</organism>
<dbReference type="GO" id="GO:0003755">
    <property type="term" value="F:peptidyl-prolyl cis-trans isomerase activity"/>
    <property type="evidence" value="ECO:0007669"/>
    <property type="project" value="UniProtKB-UniRule"/>
</dbReference>
<dbReference type="InterPro" id="IPR046357">
    <property type="entry name" value="PPIase_dom_sf"/>
</dbReference>
<comment type="caution">
    <text evidence="8">The sequence shown here is derived from an EMBL/GenBank/DDBJ whole genome shotgun (WGS) entry which is preliminary data.</text>
</comment>
<dbReference type="Proteomes" id="UP000306918">
    <property type="component" value="Unassembled WGS sequence"/>
</dbReference>
<dbReference type="EC" id="5.2.1.8" evidence="6"/>
<evidence type="ECO:0000313" key="8">
    <source>
        <dbReference type="EMBL" id="THU39372.1"/>
    </source>
</evidence>
<evidence type="ECO:0000256" key="3">
    <source>
        <dbReference type="ARBA" id="ARBA00023110"/>
    </source>
</evidence>
<dbReference type="PROSITE" id="PS50059">
    <property type="entry name" value="FKBP_PPIASE"/>
    <property type="match status" value="1"/>
</dbReference>
<keyword evidence="3 5" id="KW-0697">Rotamase</keyword>
<comment type="similarity">
    <text evidence="2 6">Belongs to the FKBP-type PPIase family.</text>
</comment>
<dbReference type="EMBL" id="STFF01000003">
    <property type="protein sequence ID" value="THU39372.1"/>
    <property type="molecule type" value="Genomic_DNA"/>
</dbReference>
<dbReference type="PANTHER" id="PTHR43811:SF19">
    <property type="entry name" value="39 KDA FK506-BINDING NUCLEAR PROTEIN"/>
    <property type="match status" value="1"/>
</dbReference>
<feature type="domain" description="PPIase FKBP-type" evidence="7">
    <location>
        <begin position="200"/>
        <end position="300"/>
    </location>
</feature>
<gene>
    <name evidence="8" type="ORF">FAM09_12755</name>
</gene>
<evidence type="ECO:0000256" key="1">
    <source>
        <dbReference type="ARBA" id="ARBA00000971"/>
    </source>
</evidence>
<proteinExistence type="inferred from homology"/>
<evidence type="ECO:0000256" key="6">
    <source>
        <dbReference type="RuleBase" id="RU003915"/>
    </source>
</evidence>
<evidence type="ECO:0000313" key="9">
    <source>
        <dbReference type="Proteomes" id="UP000306918"/>
    </source>
</evidence>
<evidence type="ECO:0000256" key="5">
    <source>
        <dbReference type="PROSITE-ProRule" id="PRU00277"/>
    </source>
</evidence>
<name>A0A4S8I127_9BACT</name>
<dbReference type="AlphaFoldDB" id="A0A4S8I127"/>
<dbReference type="Pfam" id="PF00254">
    <property type="entry name" value="FKBP_C"/>
    <property type="match status" value="1"/>
</dbReference>
<accession>A0A4S8I127</accession>
<dbReference type="RefSeq" id="WP_136577504.1">
    <property type="nucleotide sequence ID" value="NZ_STFF01000003.1"/>
</dbReference>
<dbReference type="OrthoDB" id="9814548at2"/>
<evidence type="ECO:0000259" key="7">
    <source>
        <dbReference type="PROSITE" id="PS50059"/>
    </source>
</evidence>
<dbReference type="PANTHER" id="PTHR43811">
    <property type="entry name" value="FKBP-TYPE PEPTIDYL-PROLYL CIS-TRANS ISOMERASE FKPA"/>
    <property type="match status" value="1"/>
</dbReference>
<sequence>MNQIMHLLTGIVILLAGCTGYKKGPADMQYIIHNDHPGAHIQNGDYLSVHFIHRTQNGAFLASSYETGHPVFLEQQKPFFAGDIFAGLGLLSEGDSATFMLNFDSMQIILNVPRPAHAKGKYLLFTVKVEKVIPRNNMTDSTFQKVVQQFLAAEAANGRLQEPVKINRYLSSNKLTPDKTASGLYYVVSKKGNGPPSTPGDTVQFEYTGRYITGKIFDTSNKDTAIKAGIYDEVRSYRPDSSIAGLPKTIPAIDEALLRFPAGACVTLIIPSALAYGETGNSMFPPFTPLVFDLEVKTIKKRQSK</sequence>
<evidence type="ECO:0000256" key="2">
    <source>
        <dbReference type="ARBA" id="ARBA00006577"/>
    </source>
</evidence>
<dbReference type="InterPro" id="IPR001179">
    <property type="entry name" value="PPIase_FKBP_dom"/>
</dbReference>
<protein>
    <recommendedName>
        <fullName evidence="6">Peptidyl-prolyl cis-trans isomerase</fullName>
        <ecNumber evidence="6">5.2.1.8</ecNumber>
    </recommendedName>
</protein>
<evidence type="ECO:0000256" key="4">
    <source>
        <dbReference type="ARBA" id="ARBA00023235"/>
    </source>
</evidence>
<dbReference type="SUPFAM" id="SSF54534">
    <property type="entry name" value="FKBP-like"/>
    <property type="match status" value="2"/>
</dbReference>
<keyword evidence="4 5" id="KW-0413">Isomerase</keyword>
<reference evidence="8 9" key="1">
    <citation type="submission" date="2019-04" db="EMBL/GenBank/DDBJ databases">
        <title>Niastella caeni sp. nov., isolated from activated sludge.</title>
        <authorList>
            <person name="Sheng M."/>
        </authorList>
    </citation>
    <scope>NUCLEOTIDE SEQUENCE [LARGE SCALE GENOMIC DNA]</scope>
    <source>
        <strain evidence="8 9">HX-2-15</strain>
    </source>
</reference>